<evidence type="ECO:0000256" key="3">
    <source>
        <dbReference type="ARBA" id="ARBA00022840"/>
    </source>
</evidence>
<dbReference type="InterPro" id="IPR003439">
    <property type="entry name" value="ABC_transporter-like_ATP-bd"/>
</dbReference>
<protein>
    <submittedName>
        <fullName evidence="5">ABC transporter ATP-binding protein</fullName>
    </submittedName>
</protein>
<dbReference type="Pfam" id="PF00005">
    <property type="entry name" value="ABC_tran"/>
    <property type="match status" value="1"/>
</dbReference>
<dbReference type="SMART" id="SM00382">
    <property type="entry name" value="AAA"/>
    <property type="match status" value="1"/>
</dbReference>
<gene>
    <name evidence="5" type="ORF">L7E55_13970</name>
</gene>
<accession>A0A9X4H7F7</accession>
<dbReference type="PROSITE" id="PS00211">
    <property type="entry name" value="ABC_TRANSPORTER_1"/>
    <property type="match status" value="1"/>
</dbReference>
<keyword evidence="3 5" id="KW-0067">ATP-binding</keyword>
<dbReference type="InterPro" id="IPR027417">
    <property type="entry name" value="P-loop_NTPase"/>
</dbReference>
<keyword evidence="2" id="KW-0547">Nucleotide-binding</keyword>
<dbReference type="Proteomes" id="UP001154312">
    <property type="component" value="Unassembled WGS sequence"/>
</dbReference>
<dbReference type="GO" id="GO:0016887">
    <property type="term" value="F:ATP hydrolysis activity"/>
    <property type="evidence" value="ECO:0007669"/>
    <property type="project" value="InterPro"/>
</dbReference>
<dbReference type="InterPro" id="IPR008995">
    <property type="entry name" value="Mo/tungstate-bd_C_term_dom"/>
</dbReference>
<dbReference type="GO" id="GO:0043190">
    <property type="term" value="C:ATP-binding cassette (ABC) transporter complex"/>
    <property type="evidence" value="ECO:0007669"/>
    <property type="project" value="InterPro"/>
</dbReference>
<evidence type="ECO:0000256" key="1">
    <source>
        <dbReference type="ARBA" id="ARBA00022448"/>
    </source>
</evidence>
<comment type="caution">
    <text evidence="5">The sequence shown here is derived from an EMBL/GenBank/DDBJ whole genome shotgun (WGS) entry which is preliminary data.</text>
</comment>
<dbReference type="PROSITE" id="PS50893">
    <property type="entry name" value="ABC_TRANSPORTER_2"/>
    <property type="match status" value="1"/>
</dbReference>
<organism evidence="5 6">
    <name type="scientific">Pelotomaculum isophthalicicum JI</name>
    <dbReference type="NCBI Taxonomy" id="947010"/>
    <lineage>
        <taxon>Bacteria</taxon>
        <taxon>Bacillati</taxon>
        <taxon>Bacillota</taxon>
        <taxon>Clostridia</taxon>
        <taxon>Eubacteriales</taxon>
        <taxon>Desulfotomaculaceae</taxon>
        <taxon>Pelotomaculum</taxon>
    </lineage>
</organism>
<dbReference type="InterPro" id="IPR050093">
    <property type="entry name" value="ABC_SmlMolc_Importer"/>
</dbReference>
<sequence length="362" mass="39772">MSEKVIEVKDLSLTKGKNKILDIEYFSLNQGEIVALIGPNGAGKSTLLQVLMLLQRPTGGELFFKGEIVDWKKPIKQRRLMAMVFQEPLLLDTTVYNNIASGLKVRGLPMEKSRVPVTEWSQRLGIEHLIHRSVRHLSGGESQRVSLARALVLEPKVLFLDEPFSALDAPTRTALTVELGRILRDTGISCVFVTHDFSEIPLLASRVVVLEKGRIIQTAAPREILTRPASRTVASLVGIENMLPGTVVEKDGRGVFVQVDQNTIRVSGSMADVGDTVHVLLRPEDISVSTTPGKVVDGANIVSGKIRELLSLGFQYKATIDCGFPLVTIINPDQVFDGNMGMGQEVYLSFSPDKAHLINDER</sequence>
<dbReference type="Pfam" id="PF08402">
    <property type="entry name" value="TOBE_2"/>
    <property type="match status" value="1"/>
</dbReference>
<proteinExistence type="predicted"/>
<evidence type="ECO:0000313" key="5">
    <source>
        <dbReference type="EMBL" id="MDF9409449.1"/>
    </source>
</evidence>
<dbReference type="RefSeq" id="WP_277444915.1">
    <property type="nucleotide sequence ID" value="NZ_JAKOAV010000031.1"/>
</dbReference>
<keyword evidence="6" id="KW-1185">Reference proteome</keyword>
<keyword evidence="1" id="KW-0813">Transport</keyword>
<evidence type="ECO:0000259" key="4">
    <source>
        <dbReference type="PROSITE" id="PS50893"/>
    </source>
</evidence>
<dbReference type="GO" id="GO:0022857">
    <property type="term" value="F:transmembrane transporter activity"/>
    <property type="evidence" value="ECO:0007669"/>
    <property type="project" value="InterPro"/>
</dbReference>
<dbReference type="InterPro" id="IPR017871">
    <property type="entry name" value="ABC_transporter-like_CS"/>
</dbReference>
<dbReference type="PANTHER" id="PTHR42781">
    <property type="entry name" value="SPERMIDINE/PUTRESCINE IMPORT ATP-BINDING PROTEIN POTA"/>
    <property type="match status" value="1"/>
</dbReference>
<dbReference type="GO" id="GO:0005524">
    <property type="term" value="F:ATP binding"/>
    <property type="evidence" value="ECO:0007669"/>
    <property type="project" value="UniProtKB-KW"/>
</dbReference>
<evidence type="ECO:0000313" key="6">
    <source>
        <dbReference type="Proteomes" id="UP001154312"/>
    </source>
</evidence>
<dbReference type="InterPro" id="IPR003593">
    <property type="entry name" value="AAA+_ATPase"/>
</dbReference>
<dbReference type="SUPFAM" id="SSF50331">
    <property type="entry name" value="MOP-like"/>
    <property type="match status" value="1"/>
</dbReference>
<feature type="domain" description="ABC transporter" evidence="4">
    <location>
        <begin position="6"/>
        <end position="237"/>
    </location>
</feature>
<evidence type="ECO:0000256" key="2">
    <source>
        <dbReference type="ARBA" id="ARBA00022741"/>
    </source>
</evidence>
<dbReference type="EMBL" id="JAKOAV010000031">
    <property type="protein sequence ID" value="MDF9409449.1"/>
    <property type="molecule type" value="Genomic_DNA"/>
</dbReference>
<name>A0A9X4H7F7_9FIRM</name>
<dbReference type="Gene3D" id="2.40.50.100">
    <property type="match status" value="1"/>
</dbReference>
<dbReference type="InterPro" id="IPR013611">
    <property type="entry name" value="Transp-assoc_OB_typ2"/>
</dbReference>
<dbReference type="Gene3D" id="3.40.50.300">
    <property type="entry name" value="P-loop containing nucleotide triphosphate hydrolases"/>
    <property type="match status" value="1"/>
</dbReference>
<dbReference type="SUPFAM" id="SSF52540">
    <property type="entry name" value="P-loop containing nucleoside triphosphate hydrolases"/>
    <property type="match status" value="1"/>
</dbReference>
<dbReference type="AlphaFoldDB" id="A0A9X4H7F7"/>
<reference evidence="5" key="1">
    <citation type="submission" date="2022-02" db="EMBL/GenBank/DDBJ databases">
        <authorList>
            <person name="Leng L."/>
        </authorList>
    </citation>
    <scope>NUCLEOTIDE SEQUENCE</scope>
    <source>
        <strain evidence="5">JI</strain>
    </source>
</reference>
<dbReference type="PANTHER" id="PTHR42781:SF4">
    <property type="entry name" value="SPERMIDINE_PUTRESCINE IMPORT ATP-BINDING PROTEIN POTA"/>
    <property type="match status" value="1"/>
</dbReference>